<dbReference type="Proteomes" id="UP000299102">
    <property type="component" value="Unassembled WGS sequence"/>
</dbReference>
<dbReference type="AlphaFoldDB" id="A0A4C1YS17"/>
<reference evidence="2 3" key="1">
    <citation type="journal article" date="2019" name="Commun. Biol.">
        <title>The bagworm genome reveals a unique fibroin gene that provides high tensile strength.</title>
        <authorList>
            <person name="Kono N."/>
            <person name="Nakamura H."/>
            <person name="Ohtoshi R."/>
            <person name="Tomita M."/>
            <person name="Numata K."/>
            <person name="Arakawa K."/>
        </authorList>
    </citation>
    <scope>NUCLEOTIDE SEQUENCE [LARGE SCALE GENOMIC DNA]</scope>
</reference>
<name>A0A4C1YS17_EUMVA</name>
<gene>
    <name evidence="2" type="ORF">EVAR_50709_1</name>
</gene>
<accession>A0A4C1YS17</accession>
<evidence type="ECO:0000313" key="3">
    <source>
        <dbReference type="Proteomes" id="UP000299102"/>
    </source>
</evidence>
<protein>
    <submittedName>
        <fullName evidence="2">Uncharacterized protein</fullName>
    </submittedName>
</protein>
<comment type="caution">
    <text evidence="2">The sequence shown here is derived from an EMBL/GenBank/DDBJ whole genome shotgun (WGS) entry which is preliminary data.</text>
</comment>
<sequence length="118" mass="12818">MFSEADSPRSSAETRGKPGNGKYFSHYLPYPSKIISGVAHVAPLRENAPIIQLERVARPTCAGMTCGLNSFPSESIEYGVSIPRLSDAVTASVMTDGGSAVQREEFRLTQLDWKKNNA</sequence>
<proteinExistence type="predicted"/>
<keyword evidence="3" id="KW-1185">Reference proteome</keyword>
<evidence type="ECO:0000256" key="1">
    <source>
        <dbReference type="SAM" id="MobiDB-lite"/>
    </source>
</evidence>
<evidence type="ECO:0000313" key="2">
    <source>
        <dbReference type="EMBL" id="GBP77449.1"/>
    </source>
</evidence>
<dbReference type="EMBL" id="BGZK01001331">
    <property type="protein sequence ID" value="GBP77449.1"/>
    <property type="molecule type" value="Genomic_DNA"/>
</dbReference>
<organism evidence="2 3">
    <name type="scientific">Eumeta variegata</name>
    <name type="common">Bagworm moth</name>
    <name type="synonym">Eumeta japonica</name>
    <dbReference type="NCBI Taxonomy" id="151549"/>
    <lineage>
        <taxon>Eukaryota</taxon>
        <taxon>Metazoa</taxon>
        <taxon>Ecdysozoa</taxon>
        <taxon>Arthropoda</taxon>
        <taxon>Hexapoda</taxon>
        <taxon>Insecta</taxon>
        <taxon>Pterygota</taxon>
        <taxon>Neoptera</taxon>
        <taxon>Endopterygota</taxon>
        <taxon>Lepidoptera</taxon>
        <taxon>Glossata</taxon>
        <taxon>Ditrysia</taxon>
        <taxon>Tineoidea</taxon>
        <taxon>Psychidae</taxon>
        <taxon>Oiketicinae</taxon>
        <taxon>Eumeta</taxon>
    </lineage>
</organism>
<feature type="region of interest" description="Disordered" evidence="1">
    <location>
        <begin position="1"/>
        <end position="22"/>
    </location>
</feature>